<gene>
    <name evidence="1" type="ORF">RV04_GL001539</name>
</gene>
<dbReference type="Proteomes" id="UP000182077">
    <property type="component" value="Unassembled WGS sequence"/>
</dbReference>
<protein>
    <submittedName>
        <fullName evidence="1">Uncharacterized protein</fullName>
    </submittedName>
</protein>
<dbReference type="RefSeq" id="WP_071858851.1">
    <property type="nucleotide sequence ID" value="NZ_JBHSHK010000001.1"/>
</dbReference>
<organism evidence="1 2">
    <name type="scientific">Enterococcus hermanniensis</name>
    <dbReference type="NCBI Taxonomy" id="249189"/>
    <lineage>
        <taxon>Bacteria</taxon>
        <taxon>Bacillati</taxon>
        <taxon>Bacillota</taxon>
        <taxon>Bacilli</taxon>
        <taxon>Lactobacillales</taxon>
        <taxon>Enterococcaceae</taxon>
        <taxon>Enterococcus</taxon>
    </lineage>
</organism>
<evidence type="ECO:0000313" key="2">
    <source>
        <dbReference type="Proteomes" id="UP000182077"/>
    </source>
</evidence>
<keyword evidence="2" id="KW-1185">Reference proteome</keyword>
<sequence length="376" mass="40345">MENPNKAYYGISTGIPTAMSVGSEETSTGYLALSKKDGNLRSASNGGLNTVRFSRLSYNILQHVKNLLGEDFFVDRGANDTISQVAVLKTLDITGVNQIWGYGSSVGGNKLTTKIYSSGAWAKETISTMGSISEITQNISSSEMKTMIQSDGFVHVLIHTEPSDNVTASSVTLDCGMFDLKIKVSANDYIKSMIASNHVTNLATAEEATAGTNTTKTMTPATTAQSIDNRAVTLASNQTIGGIKNFKDGLMLADTSVVVDRYIEKTVVTTNTTDFSADSTVYFQRWGRMVVASVSITNKAANFAAWKTLMQFPDGYKPNRRIGWGGTLTNNTNRAPSLSVYANDSGISVMSPSSDFPASQNCVGTIVYFTSDAWPS</sequence>
<dbReference type="EMBL" id="JXKQ01000036">
    <property type="protein sequence ID" value="OJG40719.1"/>
    <property type="molecule type" value="Genomic_DNA"/>
</dbReference>
<accession>A0A1L8T8R9</accession>
<dbReference type="AlphaFoldDB" id="A0A1L8T8R9"/>
<proteinExistence type="predicted"/>
<evidence type="ECO:0000313" key="1">
    <source>
        <dbReference type="EMBL" id="OJG40719.1"/>
    </source>
</evidence>
<comment type="caution">
    <text evidence="1">The sequence shown here is derived from an EMBL/GenBank/DDBJ whole genome shotgun (WGS) entry which is preliminary data.</text>
</comment>
<name>A0A1L8T8R9_9ENTE</name>
<reference evidence="1 2" key="1">
    <citation type="submission" date="2014-12" db="EMBL/GenBank/DDBJ databases">
        <title>Draft genome sequences of 29 type strains of Enterococci.</title>
        <authorList>
            <person name="Zhong Z."/>
            <person name="Sun Z."/>
            <person name="Liu W."/>
            <person name="Zhang W."/>
            <person name="Zhang H."/>
        </authorList>
    </citation>
    <scope>NUCLEOTIDE SEQUENCE [LARGE SCALE GENOMIC DNA]</scope>
    <source>
        <strain evidence="1 2">DSM 17122</strain>
    </source>
</reference>